<protein>
    <submittedName>
        <fullName evidence="1">Uncharacterized protein</fullName>
    </submittedName>
</protein>
<name>A0A123VB55_STRSU</name>
<gene>
    <name evidence="1" type="ORF">ERS132551_01937</name>
</gene>
<dbReference type="RefSeq" id="WP_153603294.1">
    <property type="nucleotide sequence ID" value="NZ_CEKS01000106.1"/>
</dbReference>
<dbReference type="AlphaFoldDB" id="A0A123VB55"/>
<dbReference type="Proteomes" id="UP000071962">
    <property type="component" value="Unassembled WGS sequence"/>
</dbReference>
<accession>A0A123VB55</accession>
<dbReference type="EMBL" id="FIKT01000033">
    <property type="protein sequence ID" value="CYX30027.1"/>
    <property type="molecule type" value="Genomic_DNA"/>
</dbReference>
<evidence type="ECO:0000313" key="2">
    <source>
        <dbReference type="Proteomes" id="UP000071962"/>
    </source>
</evidence>
<reference evidence="1 2" key="1">
    <citation type="submission" date="2016-02" db="EMBL/GenBank/DDBJ databases">
        <authorList>
            <consortium name="Pathogen Informatics"/>
        </authorList>
    </citation>
    <scope>NUCLEOTIDE SEQUENCE [LARGE SCALE GENOMIC DNA]</scope>
    <source>
        <strain evidence="1 2">SS1062</strain>
    </source>
</reference>
<organism evidence="1 2">
    <name type="scientific">Streptococcus suis</name>
    <dbReference type="NCBI Taxonomy" id="1307"/>
    <lineage>
        <taxon>Bacteria</taxon>
        <taxon>Bacillati</taxon>
        <taxon>Bacillota</taxon>
        <taxon>Bacilli</taxon>
        <taxon>Lactobacillales</taxon>
        <taxon>Streptococcaceae</taxon>
        <taxon>Streptococcus</taxon>
    </lineage>
</organism>
<proteinExistence type="predicted"/>
<sequence length="55" mass="6749">MEDKLAQFIKQNPELYSLIMNYLEGNIPKEEVDRFLAMDEEDRKEWVMKQMEMYS</sequence>
<evidence type="ECO:0000313" key="1">
    <source>
        <dbReference type="EMBL" id="CYX30027.1"/>
    </source>
</evidence>